<evidence type="ECO:0000313" key="1">
    <source>
        <dbReference type="EMBL" id="RAV34874.1"/>
    </source>
</evidence>
<comment type="caution">
    <text evidence="1">The sequence shown here is derived from an EMBL/GenBank/DDBJ whole genome shotgun (WGS) entry which is preliminary data.</text>
</comment>
<dbReference type="Proteomes" id="UP000251047">
    <property type="component" value="Unassembled WGS sequence"/>
</dbReference>
<dbReference type="EMBL" id="PHQP01000003">
    <property type="protein sequence ID" value="RAV34874.1"/>
    <property type="molecule type" value="Genomic_DNA"/>
</dbReference>
<protein>
    <recommendedName>
        <fullName evidence="3">Lipoprotein</fullName>
    </recommendedName>
</protein>
<dbReference type="AlphaFoldDB" id="A0A364VE40"/>
<name>A0A364VE40_9CORY</name>
<dbReference type="OrthoDB" id="9997794at2"/>
<evidence type="ECO:0008006" key="3">
    <source>
        <dbReference type="Google" id="ProtNLM"/>
    </source>
</evidence>
<accession>A0A364VE40</accession>
<evidence type="ECO:0000313" key="2">
    <source>
        <dbReference type="Proteomes" id="UP000251047"/>
    </source>
</evidence>
<sequence length="105" mass="11539">MKIRHAAPLLALPLIITGCGETEPAENIKGMDRATAVVLCHKQLTKQTSIPKSDLGTVSPEHIRRINSEEEHWNIQHDANGRAYNCNVYPQDADNARVEASAEPA</sequence>
<reference evidence="1 2" key="1">
    <citation type="journal article" date="2018" name="Syst. Appl. Microbiol.">
        <title>Corynebacterium heidelbergense sp. nov., isolated from the preen glands of Egyptian geese (Alopochen aegyptiacus).</title>
        <authorList>
            <person name="Braun M.S."/>
            <person name="Wang E."/>
            <person name="Zimmermann S."/>
            <person name="Wink M."/>
        </authorList>
    </citation>
    <scope>NUCLEOTIDE SEQUENCE [LARGE SCALE GENOMIC DNA]</scope>
    <source>
        <strain evidence="1 2">DSM 104638</strain>
    </source>
</reference>
<organism evidence="1 2">
    <name type="scientific">Corynebacterium heidelbergense</name>
    <dbReference type="NCBI Taxonomy" id="2055947"/>
    <lineage>
        <taxon>Bacteria</taxon>
        <taxon>Bacillati</taxon>
        <taxon>Actinomycetota</taxon>
        <taxon>Actinomycetes</taxon>
        <taxon>Mycobacteriales</taxon>
        <taxon>Corynebacteriaceae</taxon>
        <taxon>Corynebacterium</taxon>
    </lineage>
</organism>
<gene>
    <name evidence="1" type="ORF">CWC39_00615</name>
</gene>
<proteinExistence type="predicted"/>
<dbReference type="PROSITE" id="PS51257">
    <property type="entry name" value="PROKAR_LIPOPROTEIN"/>
    <property type="match status" value="1"/>
</dbReference>
<dbReference type="RefSeq" id="WP_112768590.1">
    <property type="nucleotide sequence ID" value="NZ_CP063191.1"/>
</dbReference>